<feature type="transmembrane region" description="Helical" evidence="6">
    <location>
        <begin position="62"/>
        <end position="83"/>
    </location>
</feature>
<feature type="transmembrane region" description="Helical" evidence="6">
    <location>
        <begin position="181"/>
        <end position="203"/>
    </location>
</feature>
<dbReference type="InterPro" id="IPR050638">
    <property type="entry name" value="AA-Vitamin_Transporters"/>
</dbReference>
<evidence type="ECO:0000256" key="4">
    <source>
        <dbReference type="ARBA" id="ARBA00022989"/>
    </source>
</evidence>
<feature type="domain" description="EamA" evidence="7">
    <location>
        <begin position="151"/>
        <end position="287"/>
    </location>
</feature>
<evidence type="ECO:0000256" key="5">
    <source>
        <dbReference type="ARBA" id="ARBA00023136"/>
    </source>
</evidence>
<protein>
    <submittedName>
        <fullName evidence="8">DMT family transporter</fullName>
    </submittedName>
</protein>
<dbReference type="EMBL" id="SAUW01000002">
    <property type="protein sequence ID" value="RWR14938.1"/>
    <property type="molecule type" value="Genomic_DNA"/>
</dbReference>
<comment type="caution">
    <text evidence="8">The sequence shown here is derived from an EMBL/GenBank/DDBJ whole genome shotgun (WGS) entry which is preliminary data.</text>
</comment>
<feature type="domain" description="EamA" evidence="7">
    <location>
        <begin position="3"/>
        <end position="136"/>
    </location>
</feature>
<evidence type="ECO:0000256" key="6">
    <source>
        <dbReference type="SAM" id="Phobius"/>
    </source>
</evidence>
<evidence type="ECO:0000256" key="2">
    <source>
        <dbReference type="ARBA" id="ARBA00007362"/>
    </source>
</evidence>
<name>A0A443J2Z7_9RHOB</name>
<comment type="similarity">
    <text evidence="2">Belongs to the EamA transporter family.</text>
</comment>
<keyword evidence="5 6" id="KW-0472">Membrane</keyword>
<evidence type="ECO:0000313" key="9">
    <source>
        <dbReference type="Proteomes" id="UP000285710"/>
    </source>
</evidence>
<organism evidence="8 9">
    <name type="scientific">Paenirhodobacter populi</name>
    <dbReference type="NCBI Taxonomy" id="2306993"/>
    <lineage>
        <taxon>Bacteria</taxon>
        <taxon>Pseudomonadati</taxon>
        <taxon>Pseudomonadota</taxon>
        <taxon>Alphaproteobacteria</taxon>
        <taxon>Rhodobacterales</taxon>
        <taxon>Rhodobacter group</taxon>
        <taxon>Paenirhodobacter</taxon>
    </lineage>
</organism>
<evidence type="ECO:0000313" key="8">
    <source>
        <dbReference type="EMBL" id="RWR14938.1"/>
    </source>
</evidence>
<comment type="subcellular location">
    <subcellularLocation>
        <location evidence="1">Membrane</location>
        <topology evidence="1">Multi-pass membrane protein</topology>
    </subcellularLocation>
</comment>
<feature type="transmembrane region" description="Helical" evidence="6">
    <location>
        <begin position="149"/>
        <end position="169"/>
    </location>
</feature>
<reference evidence="8 9" key="2">
    <citation type="submission" date="2019-01" db="EMBL/GenBank/DDBJ databases">
        <authorList>
            <person name="Li Y."/>
        </authorList>
    </citation>
    <scope>NUCLEOTIDE SEQUENCE [LARGE SCALE GENOMIC DNA]</scope>
    <source>
        <strain evidence="8 9">2D-5</strain>
    </source>
</reference>
<dbReference type="InterPro" id="IPR037185">
    <property type="entry name" value="EmrE-like"/>
</dbReference>
<dbReference type="PANTHER" id="PTHR32322">
    <property type="entry name" value="INNER MEMBRANE TRANSPORTER"/>
    <property type="match status" value="1"/>
</dbReference>
<dbReference type="Pfam" id="PF00892">
    <property type="entry name" value="EamA"/>
    <property type="match status" value="2"/>
</dbReference>
<feature type="transmembrane region" description="Helical" evidence="6">
    <location>
        <begin position="31"/>
        <end position="50"/>
    </location>
</feature>
<feature type="transmembrane region" description="Helical" evidence="6">
    <location>
        <begin position="244"/>
        <end position="264"/>
    </location>
</feature>
<dbReference type="AlphaFoldDB" id="A0A443J2Z7"/>
<evidence type="ECO:0000256" key="3">
    <source>
        <dbReference type="ARBA" id="ARBA00022692"/>
    </source>
</evidence>
<dbReference type="SUPFAM" id="SSF103481">
    <property type="entry name" value="Multidrug resistance efflux transporter EmrE"/>
    <property type="match status" value="2"/>
</dbReference>
<reference evidence="8 9" key="1">
    <citation type="submission" date="2019-01" db="EMBL/GenBank/DDBJ databases">
        <title>Sinorhodobacter populi sp. nov. isolated from the symptomatic bark tissue of Populus euramericana canker.</title>
        <authorList>
            <person name="Xu G."/>
        </authorList>
    </citation>
    <scope>NUCLEOTIDE SEQUENCE [LARGE SCALE GENOMIC DNA]</scope>
    <source>
        <strain evidence="8 9">2D-5</strain>
    </source>
</reference>
<keyword evidence="9" id="KW-1185">Reference proteome</keyword>
<proteinExistence type="inferred from homology"/>
<dbReference type="Proteomes" id="UP000285710">
    <property type="component" value="Unassembled WGS sequence"/>
</dbReference>
<dbReference type="InterPro" id="IPR000620">
    <property type="entry name" value="EamA_dom"/>
</dbReference>
<feature type="transmembrane region" description="Helical" evidence="6">
    <location>
        <begin position="119"/>
        <end position="137"/>
    </location>
</feature>
<evidence type="ECO:0000259" key="7">
    <source>
        <dbReference type="Pfam" id="PF00892"/>
    </source>
</evidence>
<dbReference type="PANTHER" id="PTHR32322:SF2">
    <property type="entry name" value="EAMA DOMAIN-CONTAINING PROTEIN"/>
    <property type="match status" value="1"/>
</dbReference>
<accession>A0A443J2Z7</accession>
<sequence>MRAAMALALPSLFWSGNFIVARAMRGDLPPIALSVARWLIALLFLLPFALPHLRRDWPWYRAHWKLVVAIGVPGVTLFNTLAYVGLQYTTASNGMLLNSTIPVLILILGALFWGRALKLAQVAGLAVSIVGVLVIILHGEWARLVALEFSIGDLIIFGAMICWAVYTLLMTRVPAEINRLGLLTVQIAMTLVLLMPALAVEVASGRVPVWTPGTLAAMAYVGIVPSVLATLLYMRAITLAGPALAGQSIHLLPVYGAVLSTIFLGEHLHLYHAIGFAAILSGIVIASRAGKG</sequence>
<dbReference type="GO" id="GO:0016020">
    <property type="term" value="C:membrane"/>
    <property type="evidence" value="ECO:0007669"/>
    <property type="project" value="UniProtKB-SubCell"/>
</dbReference>
<keyword evidence="4 6" id="KW-1133">Transmembrane helix</keyword>
<keyword evidence="3 6" id="KW-0812">Transmembrane</keyword>
<feature type="transmembrane region" description="Helical" evidence="6">
    <location>
        <begin position="95"/>
        <end position="112"/>
    </location>
</feature>
<feature type="transmembrane region" description="Helical" evidence="6">
    <location>
        <begin position="209"/>
        <end position="232"/>
    </location>
</feature>
<feature type="transmembrane region" description="Helical" evidence="6">
    <location>
        <begin position="270"/>
        <end position="289"/>
    </location>
</feature>
<evidence type="ECO:0000256" key="1">
    <source>
        <dbReference type="ARBA" id="ARBA00004141"/>
    </source>
</evidence>
<gene>
    <name evidence="8" type="ORF">D2T33_01630</name>
</gene>